<dbReference type="InterPro" id="IPR029024">
    <property type="entry name" value="TerB-like"/>
</dbReference>
<dbReference type="EMBL" id="CP002364">
    <property type="protein sequence ID" value="ADW17221.1"/>
    <property type="molecule type" value="Genomic_DNA"/>
</dbReference>
<dbReference type="Proteomes" id="UP000006365">
    <property type="component" value="Chromosome"/>
</dbReference>
<evidence type="ECO:0000313" key="3">
    <source>
        <dbReference type="EMBL" id="ADW17221.1"/>
    </source>
</evidence>
<accession>A0A7U4DNL7</accession>
<keyword evidence="4" id="KW-1185">Reference proteome</keyword>
<evidence type="ECO:0000259" key="2">
    <source>
        <dbReference type="PROSITE" id="PS50076"/>
    </source>
</evidence>
<evidence type="ECO:0000313" key="4">
    <source>
        <dbReference type="Proteomes" id="UP000006365"/>
    </source>
</evidence>
<dbReference type="KEGG" id="dpr:Despr_1049"/>
<reference evidence="3 4" key="1">
    <citation type="journal article" date="2011" name="Stand. Genomic Sci.">
        <title>Complete genome sequence of Desulfobulbus propionicus type strain (1pr3).</title>
        <authorList>
            <person name="Pagani I."/>
            <person name="Lapidus A."/>
            <person name="Nolan M."/>
            <person name="Lucas S."/>
            <person name="Hammon N."/>
            <person name="Deshpande S."/>
            <person name="Cheng J.F."/>
            <person name="Chertkov O."/>
            <person name="Davenport K."/>
            <person name="Tapia R."/>
            <person name="Han C."/>
            <person name="Goodwin L."/>
            <person name="Pitluck S."/>
            <person name="Liolios K."/>
            <person name="Mavromatis K."/>
            <person name="Ivanova N."/>
            <person name="Mikhailova N."/>
            <person name="Pati A."/>
            <person name="Chen A."/>
            <person name="Palaniappan K."/>
            <person name="Land M."/>
            <person name="Hauser L."/>
            <person name="Chang Y.J."/>
            <person name="Jeffries C.D."/>
            <person name="Detter J.C."/>
            <person name="Brambilla E."/>
            <person name="Kannan K.P."/>
            <person name="Djao O.D."/>
            <person name="Rohde M."/>
            <person name="Pukall R."/>
            <person name="Spring S."/>
            <person name="Goker M."/>
            <person name="Sikorski J."/>
            <person name="Woyke T."/>
            <person name="Bristow J."/>
            <person name="Eisen J.A."/>
            <person name="Markowitz V."/>
            <person name="Hugenholtz P."/>
            <person name="Kyrpides N.C."/>
            <person name="Klenk H.P."/>
        </authorList>
    </citation>
    <scope>NUCLEOTIDE SEQUENCE [LARGE SCALE GENOMIC DNA]</scope>
    <source>
        <strain evidence="4">ATCC 33891 / DSM 2032 / 1pr3</strain>
    </source>
</reference>
<sequence length="279" mass="32347">MEYRQHNQPGCGGCLLLLALLALVTGGAPALLNLLGFLFYSGLAGLLLLIGAFWAFSYYIQRRVSTYEASQTESHNRFVFLLVNILVKIAQADGHFTRAELNAILNFFQLHLRYNQDQMYWVKQLVKEARNNPTELRSLLEEFRTSFAYEPRLILLELIYQIIYTKQPPPENELRLAREIAQLLEISTYDQRTIEAKYMYRQRQEATSAASLEEQYYAVLGLEQGADFAEIKKAYRKLSMQYHPDKVGHLGEEFKKVAEEKMKEINVAYGYFEKKFAGR</sequence>
<dbReference type="InterPro" id="IPR001623">
    <property type="entry name" value="DnaJ_domain"/>
</dbReference>
<dbReference type="PANTHER" id="PTHR24074">
    <property type="entry name" value="CO-CHAPERONE PROTEIN DJLA"/>
    <property type="match status" value="1"/>
</dbReference>
<proteinExistence type="predicted"/>
<dbReference type="PROSITE" id="PS50076">
    <property type="entry name" value="DNAJ_2"/>
    <property type="match status" value="1"/>
</dbReference>
<gene>
    <name evidence="3" type="ordered locus">Despr_1049</name>
</gene>
<dbReference type="Gene3D" id="1.10.287.110">
    <property type="entry name" value="DnaJ domain"/>
    <property type="match status" value="1"/>
</dbReference>
<keyword evidence="3" id="KW-0346">Stress response</keyword>
<dbReference type="AlphaFoldDB" id="A0A7U4DNL7"/>
<evidence type="ECO:0000256" key="1">
    <source>
        <dbReference type="SAM" id="Phobius"/>
    </source>
</evidence>
<dbReference type="PRINTS" id="PR00625">
    <property type="entry name" value="JDOMAIN"/>
</dbReference>
<dbReference type="SUPFAM" id="SSF46565">
    <property type="entry name" value="Chaperone J-domain"/>
    <property type="match status" value="1"/>
</dbReference>
<feature type="transmembrane region" description="Helical" evidence="1">
    <location>
        <begin position="37"/>
        <end position="60"/>
    </location>
</feature>
<keyword evidence="1" id="KW-0472">Membrane</keyword>
<dbReference type="InterPro" id="IPR050817">
    <property type="entry name" value="DjlA_DnaK_co-chaperone"/>
</dbReference>
<keyword evidence="1" id="KW-1133">Transmembrane helix</keyword>
<protein>
    <submittedName>
        <fullName evidence="3">Heat shock protein DnaJ domain protein</fullName>
    </submittedName>
</protein>
<dbReference type="Pfam" id="PF05099">
    <property type="entry name" value="TerB"/>
    <property type="match status" value="1"/>
</dbReference>
<dbReference type="SMART" id="SM00271">
    <property type="entry name" value="DnaJ"/>
    <property type="match status" value="1"/>
</dbReference>
<dbReference type="Pfam" id="PF00226">
    <property type="entry name" value="DnaJ"/>
    <property type="match status" value="1"/>
</dbReference>
<name>A0A7U4DNL7_DESPD</name>
<dbReference type="Gene3D" id="1.10.3680.10">
    <property type="entry name" value="TerB-like"/>
    <property type="match status" value="1"/>
</dbReference>
<dbReference type="RefSeq" id="WP_015723764.1">
    <property type="nucleotide sequence ID" value="NC_014972.1"/>
</dbReference>
<organism evidence="3 4">
    <name type="scientific">Desulfobulbus propionicus (strain ATCC 33891 / DSM 2032 / VKM B-1956 / 1pr3)</name>
    <dbReference type="NCBI Taxonomy" id="577650"/>
    <lineage>
        <taxon>Bacteria</taxon>
        <taxon>Pseudomonadati</taxon>
        <taxon>Thermodesulfobacteriota</taxon>
        <taxon>Desulfobulbia</taxon>
        <taxon>Desulfobulbales</taxon>
        <taxon>Desulfobulbaceae</taxon>
        <taxon>Desulfobulbus</taxon>
    </lineage>
</organism>
<dbReference type="InterPro" id="IPR036869">
    <property type="entry name" value="J_dom_sf"/>
</dbReference>
<keyword evidence="1" id="KW-0812">Transmembrane</keyword>
<dbReference type="CDD" id="cd06257">
    <property type="entry name" value="DnaJ"/>
    <property type="match status" value="1"/>
</dbReference>
<dbReference type="InterPro" id="IPR007791">
    <property type="entry name" value="DjlA_N"/>
</dbReference>
<feature type="domain" description="J" evidence="2">
    <location>
        <begin position="215"/>
        <end position="279"/>
    </location>
</feature>
<dbReference type="CDD" id="cd07177">
    <property type="entry name" value="terB_like"/>
    <property type="match status" value="1"/>
</dbReference>